<comment type="caution">
    <text evidence="2">The sequence shown here is derived from an EMBL/GenBank/DDBJ whole genome shotgun (WGS) entry which is preliminary data.</text>
</comment>
<dbReference type="Pfam" id="PF00561">
    <property type="entry name" value="Abhydrolase_1"/>
    <property type="match status" value="2"/>
</dbReference>
<evidence type="ECO:0000313" key="3">
    <source>
        <dbReference type="Proteomes" id="UP000288716"/>
    </source>
</evidence>
<dbReference type="Gene3D" id="3.40.50.1820">
    <property type="entry name" value="alpha/beta hydrolase"/>
    <property type="match status" value="1"/>
</dbReference>
<organism evidence="2 3">
    <name type="scientific">Leptotrombidium deliense</name>
    <dbReference type="NCBI Taxonomy" id="299467"/>
    <lineage>
        <taxon>Eukaryota</taxon>
        <taxon>Metazoa</taxon>
        <taxon>Ecdysozoa</taxon>
        <taxon>Arthropoda</taxon>
        <taxon>Chelicerata</taxon>
        <taxon>Arachnida</taxon>
        <taxon>Acari</taxon>
        <taxon>Acariformes</taxon>
        <taxon>Trombidiformes</taxon>
        <taxon>Prostigmata</taxon>
        <taxon>Anystina</taxon>
        <taxon>Parasitengona</taxon>
        <taxon>Trombiculoidea</taxon>
        <taxon>Trombiculidae</taxon>
        <taxon>Leptotrombidium</taxon>
    </lineage>
</organism>
<gene>
    <name evidence="2" type="ORF">B4U80_08377</name>
</gene>
<dbReference type="GO" id="GO:0017171">
    <property type="term" value="F:serine hydrolase activity"/>
    <property type="evidence" value="ECO:0007669"/>
    <property type="project" value="TreeGrafter"/>
</dbReference>
<dbReference type="InterPro" id="IPR000073">
    <property type="entry name" value="AB_hydrolase_1"/>
</dbReference>
<dbReference type="InterPro" id="IPR029058">
    <property type="entry name" value="AB_hydrolase_fold"/>
</dbReference>
<dbReference type="VEuPathDB" id="VectorBase:LDEU001396"/>
<dbReference type="STRING" id="299467.A0A443SSZ4"/>
<dbReference type="PANTHER" id="PTHR46331">
    <property type="entry name" value="VALACYCLOVIR HYDROLASE"/>
    <property type="match status" value="1"/>
</dbReference>
<dbReference type="SUPFAM" id="SSF53474">
    <property type="entry name" value="alpha/beta-Hydrolases"/>
    <property type="match status" value="1"/>
</dbReference>
<dbReference type="PANTHER" id="PTHR46331:SF2">
    <property type="entry name" value="VALACYCLOVIR HYDROLASE"/>
    <property type="match status" value="1"/>
</dbReference>
<feature type="domain" description="AB hydrolase-1" evidence="1">
    <location>
        <begin position="23"/>
        <end position="121"/>
    </location>
</feature>
<dbReference type="AlphaFoldDB" id="A0A443SSZ4"/>
<proteinExistence type="predicted"/>
<protein>
    <recommendedName>
        <fullName evidence="1">AB hydrolase-1 domain-containing protein</fullName>
    </recommendedName>
</protein>
<keyword evidence="3" id="KW-1185">Reference proteome</keyword>
<evidence type="ECO:0000259" key="1">
    <source>
        <dbReference type="Pfam" id="PF00561"/>
    </source>
</evidence>
<dbReference type="Proteomes" id="UP000288716">
    <property type="component" value="Unassembled WGS sequence"/>
</dbReference>
<accession>A0A443SSZ4</accession>
<feature type="domain" description="AB hydrolase-1" evidence="1">
    <location>
        <begin position="149"/>
        <end position="216"/>
    </location>
</feature>
<dbReference type="OrthoDB" id="19657at2759"/>
<name>A0A443SSZ4_9ACAR</name>
<sequence>MKNGKVSVCEYQLYYEIYGNGENVLLLIPGALGTINTDYRPLIEELKNEKSLTIVAVDPPGYGQSSPPFKDFRLGFQIYSIAAFSDGGRIALIMAANYPLNVCKVVAWSTSSYFTSHEREYIGSILSNICNWHEVRIKALKEVYGDYLQEYWRLFINAILEYEDIFTNDLKLIQCPVLMMHGDKDPVIDKNHADFIAQRVKGAKVHHFTDGGHLIHTRFTQQFRKLIVEFVSN</sequence>
<evidence type="ECO:0000313" key="2">
    <source>
        <dbReference type="EMBL" id="RWS30644.1"/>
    </source>
</evidence>
<dbReference type="EMBL" id="NCKV01000432">
    <property type="protein sequence ID" value="RWS30644.1"/>
    <property type="molecule type" value="Genomic_DNA"/>
</dbReference>
<reference evidence="2 3" key="1">
    <citation type="journal article" date="2018" name="Gigascience">
        <title>Genomes of trombidid mites reveal novel predicted allergens and laterally-transferred genes associated with secondary metabolism.</title>
        <authorList>
            <person name="Dong X."/>
            <person name="Chaisiri K."/>
            <person name="Xia D."/>
            <person name="Armstrong S.D."/>
            <person name="Fang Y."/>
            <person name="Donnelly M.J."/>
            <person name="Kadowaki T."/>
            <person name="McGarry J.W."/>
            <person name="Darby A.C."/>
            <person name="Makepeace B.L."/>
        </authorList>
    </citation>
    <scope>NUCLEOTIDE SEQUENCE [LARGE SCALE GENOMIC DNA]</scope>
    <source>
        <strain evidence="2">UoL-UT</strain>
    </source>
</reference>